<evidence type="ECO:0000313" key="4">
    <source>
        <dbReference type="EMBL" id="SFO21625.1"/>
    </source>
</evidence>
<dbReference type="CDD" id="cd01949">
    <property type="entry name" value="GGDEF"/>
    <property type="match status" value="1"/>
</dbReference>
<feature type="domain" description="GGDEF" evidence="3">
    <location>
        <begin position="371"/>
        <end position="503"/>
    </location>
</feature>
<dbReference type="PANTHER" id="PTHR44757:SF2">
    <property type="entry name" value="BIOFILM ARCHITECTURE MAINTENANCE PROTEIN MBAA"/>
    <property type="match status" value="1"/>
</dbReference>
<keyword evidence="1" id="KW-1133">Transmembrane helix</keyword>
<proteinExistence type="predicted"/>
<dbReference type="PANTHER" id="PTHR44757">
    <property type="entry name" value="DIGUANYLATE CYCLASE DGCP"/>
    <property type="match status" value="1"/>
</dbReference>
<accession>A0A1I5FD02</accession>
<keyword evidence="1" id="KW-0472">Membrane</keyword>
<evidence type="ECO:0000256" key="1">
    <source>
        <dbReference type="SAM" id="Phobius"/>
    </source>
</evidence>
<protein>
    <submittedName>
        <fullName evidence="4">PAS domain S-box-containing protein/diguanylate cyclase (GGDEF) domain-containing protein</fullName>
    </submittedName>
</protein>
<dbReference type="NCBIfam" id="TIGR00229">
    <property type="entry name" value="sensory_box"/>
    <property type="match status" value="1"/>
</dbReference>
<dbReference type="PROSITE" id="PS50112">
    <property type="entry name" value="PAS"/>
    <property type="match status" value="1"/>
</dbReference>
<dbReference type="Gene3D" id="3.30.450.20">
    <property type="entry name" value="PAS domain"/>
    <property type="match status" value="2"/>
</dbReference>
<dbReference type="CDD" id="cd00130">
    <property type="entry name" value="PAS"/>
    <property type="match status" value="2"/>
</dbReference>
<dbReference type="InterPro" id="IPR000160">
    <property type="entry name" value="GGDEF_dom"/>
</dbReference>
<keyword evidence="5" id="KW-1185">Reference proteome</keyword>
<dbReference type="Gene3D" id="3.30.70.270">
    <property type="match status" value="1"/>
</dbReference>
<dbReference type="Pfam" id="PF08447">
    <property type="entry name" value="PAS_3"/>
    <property type="match status" value="2"/>
</dbReference>
<dbReference type="SUPFAM" id="SSF55785">
    <property type="entry name" value="PYP-like sensor domain (PAS domain)"/>
    <property type="match status" value="2"/>
</dbReference>
<gene>
    <name evidence="4" type="ORF">SAMN04489757_11356</name>
</gene>
<dbReference type="EMBL" id="FOWD01000013">
    <property type="protein sequence ID" value="SFO21625.1"/>
    <property type="molecule type" value="Genomic_DNA"/>
</dbReference>
<evidence type="ECO:0000259" key="2">
    <source>
        <dbReference type="PROSITE" id="PS50112"/>
    </source>
</evidence>
<feature type="transmembrane region" description="Helical" evidence="1">
    <location>
        <begin position="12"/>
        <end position="33"/>
    </location>
</feature>
<evidence type="ECO:0000313" key="5">
    <source>
        <dbReference type="Proteomes" id="UP000198806"/>
    </source>
</evidence>
<dbReference type="InterPro" id="IPR043128">
    <property type="entry name" value="Rev_trsase/Diguanyl_cyclase"/>
</dbReference>
<feature type="transmembrane region" description="Helical" evidence="1">
    <location>
        <begin position="53"/>
        <end position="74"/>
    </location>
</feature>
<dbReference type="SMART" id="SM00086">
    <property type="entry name" value="PAC"/>
    <property type="match status" value="2"/>
</dbReference>
<dbReference type="NCBIfam" id="TIGR00254">
    <property type="entry name" value="GGDEF"/>
    <property type="match status" value="1"/>
</dbReference>
<reference evidence="4 5" key="1">
    <citation type="submission" date="2016-10" db="EMBL/GenBank/DDBJ databases">
        <authorList>
            <person name="de Groot N.N."/>
        </authorList>
    </citation>
    <scope>NUCLEOTIDE SEQUENCE [LARGE SCALE GENOMIC DNA]</scope>
    <source>
        <strain evidence="4 5">DSM 1283</strain>
    </source>
</reference>
<dbReference type="PROSITE" id="PS50887">
    <property type="entry name" value="GGDEF"/>
    <property type="match status" value="1"/>
</dbReference>
<dbReference type="Pfam" id="PF00990">
    <property type="entry name" value="GGDEF"/>
    <property type="match status" value="1"/>
</dbReference>
<dbReference type="InterPro" id="IPR001610">
    <property type="entry name" value="PAC"/>
</dbReference>
<dbReference type="Proteomes" id="UP000198806">
    <property type="component" value="Unassembled WGS sequence"/>
</dbReference>
<dbReference type="SUPFAM" id="SSF55073">
    <property type="entry name" value="Nucleotide cyclase"/>
    <property type="match status" value="1"/>
</dbReference>
<dbReference type="InterPro" id="IPR000014">
    <property type="entry name" value="PAS"/>
</dbReference>
<dbReference type="InterPro" id="IPR013655">
    <property type="entry name" value="PAS_fold_3"/>
</dbReference>
<dbReference type="InterPro" id="IPR035965">
    <property type="entry name" value="PAS-like_dom_sf"/>
</dbReference>
<organism evidence="4 5">
    <name type="scientific">Anaerocolumna aminovalerica</name>
    <dbReference type="NCBI Taxonomy" id="1527"/>
    <lineage>
        <taxon>Bacteria</taxon>
        <taxon>Bacillati</taxon>
        <taxon>Bacillota</taxon>
        <taxon>Clostridia</taxon>
        <taxon>Lachnospirales</taxon>
        <taxon>Lachnospiraceae</taxon>
        <taxon>Anaerocolumna</taxon>
    </lineage>
</organism>
<dbReference type="InterPro" id="IPR052155">
    <property type="entry name" value="Biofilm_reg_signaling"/>
</dbReference>
<dbReference type="RefSeq" id="WP_170847943.1">
    <property type="nucleotide sequence ID" value="NZ_BAABFM010000027.1"/>
</dbReference>
<dbReference type="STRING" id="1527.SAMN04489757_11356"/>
<name>A0A1I5FD02_9FIRM</name>
<feature type="domain" description="PAS" evidence="2">
    <location>
        <begin position="103"/>
        <end position="149"/>
    </location>
</feature>
<keyword evidence="1" id="KW-0812">Transmembrane</keyword>
<evidence type="ECO:0000259" key="3">
    <source>
        <dbReference type="PROSITE" id="PS50887"/>
    </source>
</evidence>
<sequence>MVKGNQDMQNRFNPKMILVVILLSSIPILTFSILEVSMGVISENEDYVKTAHFLGFAVAFIIIFIISMIIGQYIRAVNDKKVLVATLELKHITNSIHAGVVNFLLEKNYGITYASDGFYDIIGYSKEEVEKNNNSILKFIYEEDIEKFQFPIHGFRIGDYIQKEFRIRTKSQEIRWILFNGNYSEGKDGHTISAVLVDVTESRQMHERLLVEEQRYRVATEISNDILFEYDIKKDYMKYAERYRDLYNMDPSIPDFTGQYEFFEKIIHPEDIGLFIEYCKSLGSGKALIEAEFRLLDKNNNYVWCHLCGKTIYDEKMQPIKVIGKLVNIDLYKKDFEVLEYKAKRDPLTGVYNRNVVEDLINEYIEKNKEQQHTFMVVDIDDFKNINDQYGHQRGDKVLSFAINQVKLIFSSDEIIGRIGGDEFVVFIGDTTDEEMIFSKADILHKALQTVYHDNGFDISLSGSIGISTYPKDGQNYEELFERADHALYDVKEGGKDGYKLFA</sequence>
<dbReference type="SMART" id="SM00267">
    <property type="entry name" value="GGDEF"/>
    <property type="match status" value="1"/>
</dbReference>
<dbReference type="AlphaFoldDB" id="A0A1I5FD02"/>
<dbReference type="InterPro" id="IPR029787">
    <property type="entry name" value="Nucleotide_cyclase"/>
</dbReference>